<dbReference type="RefSeq" id="WP_114297148.1">
    <property type="nucleotide sequence ID" value="NZ_QPJT01000006.1"/>
</dbReference>
<evidence type="ECO:0000256" key="3">
    <source>
        <dbReference type="ARBA" id="ARBA00024446"/>
    </source>
</evidence>
<dbReference type="InterPro" id="IPR004992">
    <property type="entry name" value="EutN_CcmL"/>
</dbReference>
<dbReference type="GO" id="GO:0031470">
    <property type="term" value="C:carboxysome"/>
    <property type="evidence" value="ECO:0007669"/>
    <property type="project" value="UniProtKB-SubCell"/>
</dbReference>
<comment type="caution">
    <text evidence="4">The sequence shown here is derived from an EMBL/GenBank/DDBJ whole genome shotgun (WGS) entry which is preliminary data.</text>
</comment>
<protein>
    <submittedName>
        <fullName evidence="4">Ethanolamine utilization protein EutN</fullName>
    </submittedName>
</protein>
<dbReference type="Gene3D" id="2.40.50.220">
    <property type="entry name" value="EutN/Ccml"/>
    <property type="match status" value="1"/>
</dbReference>
<dbReference type="CDD" id="cd01614">
    <property type="entry name" value="EutN_CcmL"/>
    <property type="match status" value="1"/>
</dbReference>
<dbReference type="AlphaFoldDB" id="A0A369BC20"/>
<dbReference type="EMBL" id="QPJT01000006">
    <property type="protein sequence ID" value="RCX18007.1"/>
    <property type="molecule type" value="Genomic_DNA"/>
</dbReference>
<dbReference type="PANTHER" id="PTHR36539:SF1">
    <property type="entry name" value="BACTERIAL MICROCOMPARTMENT SHELL VERTEX PROTEIN EUTN"/>
    <property type="match status" value="1"/>
</dbReference>
<evidence type="ECO:0000256" key="2">
    <source>
        <dbReference type="ARBA" id="ARBA00023669"/>
    </source>
</evidence>
<proteinExistence type="predicted"/>
<evidence type="ECO:0000256" key="1">
    <source>
        <dbReference type="ARBA" id="ARBA00023587"/>
    </source>
</evidence>
<evidence type="ECO:0000313" key="5">
    <source>
        <dbReference type="Proteomes" id="UP000253034"/>
    </source>
</evidence>
<dbReference type="Proteomes" id="UP000253034">
    <property type="component" value="Unassembled WGS sequence"/>
</dbReference>
<accession>A0A369BC20</accession>
<organism evidence="4 5">
    <name type="scientific">Anaerobacterium chartisolvens</name>
    <dbReference type="NCBI Taxonomy" id="1297424"/>
    <lineage>
        <taxon>Bacteria</taxon>
        <taxon>Bacillati</taxon>
        <taxon>Bacillota</taxon>
        <taxon>Clostridia</taxon>
        <taxon>Eubacteriales</taxon>
        <taxon>Oscillospiraceae</taxon>
        <taxon>Anaerobacterium</taxon>
    </lineage>
</organism>
<dbReference type="PANTHER" id="PTHR36539">
    <property type="entry name" value="ETHANOLAMINE UTILIZATION PROTEIN EUTN"/>
    <property type="match status" value="1"/>
</dbReference>
<reference evidence="4 5" key="1">
    <citation type="submission" date="2018-07" db="EMBL/GenBank/DDBJ databases">
        <title>Genomic Encyclopedia of Type Strains, Phase IV (KMG-IV): sequencing the most valuable type-strain genomes for metagenomic binning, comparative biology and taxonomic classification.</title>
        <authorList>
            <person name="Goeker M."/>
        </authorList>
    </citation>
    <scope>NUCLEOTIDE SEQUENCE [LARGE SCALE GENOMIC DNA]</scope>
    <source>
        <strain evidence="4 5">DSM 27016</strain>
    </source>
</reference>
<dbReference type="Pfam" id="PF03319">
    <property type="entry name" value="EutN_CcmL"/>
    <property type="match status" value="1"/>
</dbReference>
<dbReference type="InterPro" id="IPR036677">
    <property type="entry name" value="EutN_CcmL_sf"/>
</dbReference>
<comment type="subcellular location">
    <subcellularLocation>
        <location evidence="1">Carboxysome</location>
    </subcellularLocation>
</comment>
<name>A0A369BC20_9FIRM</name>
<gene>
    <name evidence="4" type="ORF">DFR58_106176</name>
</gene>
<dbReference type="OrthoDB" id="196195at2"/>
<dbReference type="PROSITE" id="PS51932">
    <property type="entry name" value="BMV"/>
    <property type="match status" value="1"/>
</dbReference>
<keyword evidence="5" id="KW-1185">Reference proteome</keyword>
<evidence type="ECO:0000313" key="4">
    <source>
        <dbReference type="EMBL" id="RCX18007.1"/>
    </source>
</evidence>
<keyword evidence="3" id="KW-1283">Bacterial microcompartment</keyword>
<sequence length="90" mass="9153">MILARVVGNIVATQKNVNLLGGKLMLLQPIDTEGKNAGDEFIAIDGVGSGVGDMVLCIAEGGSARQVYGNAKAPIDTVIAGIVDVVESVT</sequence>
<dbReference type="SUPFAM" id="SSF159133">
    <property type="entry name" value="EutN/CcmL-like"/>
    <property type="match status" value="1"/>
</dbReference>
<keyword evidence="2" id="KW-1282">Carboxysome</keyword>